<protein>
    <submittedName>
        <fullName evidence="3">MADF domain-containing protein</fullName>
    </submittedName>
</protein>
<organism evidence="2 3">
    <name type="scientific">Ditylenchus dipsaci</name>
    <dbReference type="NCBI Taxonomy" id="166011"/>
    <lineage>
        <taxon>Eukaryota</taxon>
        <taxon>Metazoa</taxon>
        <taxon>Ecdysozoa</taxon>
        <taxon>Nematoda</taxon>
        <taxon>Chromadorea</taxon>
        <taxon>Rhabditida</taxon>
        <taxon>Tylenchina</taxon>
        <taxon>Tylenchomorpha</taxon>
        <taxon>Sphaerularioidea</taxon>
        <taxon>Anguinidae</taxon>
        <taxon>Anguininae</taxon>
        <taxon>Ditylenchus</taxon>
    </lineage>
</organism>
<dbReference type="AlphaFoldDB" id="A0A915CN55"/>
<feature type="domain" description="MADF" evidence="1">
    <location>
        <begin position="67"/>
        <end position="132"/>
    </location>
</feature>
<keyword evidence="2" id="KW-1185">Reference proteome</keyword>
<dbReference type="Proteomes" id="UP000887574">
    <property type="component" value="Unplaced"/>
</dbReference>
<sequence length="156" mass="17799">MIAQEFLSNIAQQSLLSNTLLSNDFPIIDRSLLSNVAQQLLPSEMDVEEIKPPGKAVDLNDKQKSILAEVVKKRSAIWDAKDPDYKKKTVENWMDVADEFEQRSGSKYAHQDLQKAWKSITTYHSTVKNKVRVLRVSLPRIINNRARLSYNTILSA</sequence>
<evidence type="ECO:0000259" key="1">
    <source>
        <dbReference type="Pfam" id="PF10545"/>
    </source>
</evidence>
<dbReference type="Pfam" id="PF10545">
    <property type="entry name" value="MADF_DNA_bdg"/>
    <property type="match status" value="1"/>
</dbReference>
<name>A0A915CN55_9BILA</name>
<proteinExistence type="predicted"/>
<accession>A0A915CN55</accession>
<dbReference type="WBParaSite" id="jg1038">
    <property type="protein sequence ID" value="jg1038"/>
    <property type="gene ID" value="jg1038"/>
</dbReference>
<dbReference type="InterPro" id="IPR006578">
    <property type="entry name" value="MADF-dom"/>
</dbReference>
<reference evidence="3" key="1">
    <citation type="submission" date="2022-11" db="UniProtKB">
        <authorList>
            <consortium name="WormBaseParasite"/>
        </authorList>
    </citation>
    <scope>IDENTIFICATION</scope>
</reference>
<evidence type="ECO:0000313" key="3">
    <source>
        <dbReference type="WBParaSite" id="jg1038"/>
    </source>
</evidence>
<evidence type="ECO:0000313" key="2">
    <source>
        <dbReference type="Proteomes" id="UP000887574"/>
    </source>
</evidence>